<feature type="region of interest" description="Disordered" evidence="1">
    <location>
        <begin position="121"/>
        <end position="156"/>
    </location>
</feature>
<evidence type="ECO:0000256" key="1">
    <source>
        <dbReference type="SAM" id="MobiDB-lite"/>
    </source>
</evidence>
<organism evidence="3 4">
    <name type="scientific">Claviceps africana</name>
    <dbReference type="NCBI Taxonomy" id="83212"/>
    <lineage>
        <taxon>Eukaryota</taxon>
        <taxon>Fungi</taxon>
        <taxon>Dikarya</taxon>
        <taxon>Ascomycota</taxon>
        <taxon>Pezizomycotina</taxon>
        <taxon>Sordariomycetes</taxon>
        <taxon>Hypocreomycetidae</taxon>
        <taxon>Hypocreales</taxon>
        <taxon>Clavicipitaceae</taxon>
        <taxon>Claviceps</taxon>
    </lineage>
</organism>
<evidence type="ECO:0000313" key="3">
    <source>
        <dbReference type="EMBL" id="KAG5925346.1"/>
    </source>
</evidence>
<dbReference type="PROSITE" id="PS50217">
    <property type="entry name" value="BZIP"/>
    <property type="match status" value="1"/>
</dbReference>
<feature type="compositionally biased region" description="Polar residues" evidence="1">
    <location>
        <begin position="216"/>
        <end position="228"/>
    </location>
</feature>
<comment type="caution">
    <text evidence="3">The sequence shown here is derived from an EMBL/GenBank/DDBJ whole genome shotgun (WGS) entry which is preliminary data.</text>
</comment>
<dbReference type="PROSITE" id="PS00036">
    <property type="entry name" value="BZIP_BASIC"/>
    <property type="match status" value="1"/>
</dbReference>
<evidence type="ECO:0000259" key="2">
    <source>
        <dbReference type="PROSITE" id="PS50217"/>
    </source>
</evidence>
<keyword evidence="4" id="KW-1185">Reference proteome</keyword>
<dbReference type="AlphaFoldDB" id="A0A8K0J5H6"/>
<feature type="region of interest" description="Disordered" evidence="1">
    <location>
        <begin position="193"/>
        <end position="364"/>
    </location>
</feature>
<dbReference type="InterPro" id="IPR004827">
    <property type="entry name" value="bZIP"/>
</dbReference>
<accession>A0A8K0J5H6</accession>
<proteinExistence type="predicted"/>
<name>A0A8K0J5H6_9HYPO</name>
<feature type="domain" description="BZIP" evidence="2">
    <location>
        <begin position="124"/>
        <end position="187"/>
    </location>
</feature>
<reference evidence="3" key="1">
    <citation type="journal article" date="2020" name="bioRxiv">
        <title>Whole genome comparisons of ergot fungi reveals the divergence and evolution of species within the genus Claviceps are the result of varying mechanisms driving genome evolution and host range expansion.</title>
        <authorList>
            <person name="Wyka S.A."/>
            <person name="Mondo S.J."/>
            <person name="Liu M."/>
            <person name="Dettman J."/>
            <person name="Nalam V."/>
            <person name="Broders K.D."/>
        </authorList>
    </citation>
    <scope>NUCLEOTIDE SEQUENCE</scope>
    <source>
        <strain evidence="3">CCC 489</strain>
    </source>
</reference>
<evidence type="ECO:0000313" key="4">
    <source>
        <dbReference type="Proteomes" id="UP000811619"/>
    </source>
</evidence>
<feature type="compositionally biased region" description="Polar residues" evidence="1">
    <location>
        <begin position="262"/>
        <end position="278"/>
    </location>
</feature>
<dbReference type="EMBL" id="SRPY01000384">
    <property type="protein sequence ID" value="KAG5925346.1"/>
    <property type="molecule type" value="Genomic_DNA"/>
</dbReference>
<dbReference type="GO" id="GO:0003700">
    <property type="term" value="F:DNA-binding transcription factor activity"/>
    <property type="evidence" value="ECO:0007669"/>
    <property type="project" value="InterPro"/>
</dbReference>
<sequence>MWLLHRIQERRLRVHLCSSQDDSHQARTIHSRAYKKGGKFSVPRDLALLALDMDMAVVHHATSTRELKALFSQQLLPNVHSPSAEFMRRSMRGAAGGLEGQQAYMTLPGSDTPIPVQVDYSQASRKADEKRQRNAKASTRHRRKKKTIQEENIRQLEDLKEERQQISEELEQMRHQRDFYRDERNRLRDIVSHTPGIHQHATGPPSPSPARSTRSNTEQSPVSQQLATTPAPGYGGDFSATDRPSQRSTRPKAEEQPEHTGPTFNSSLPPATMTSTLGQPYRTVPQRPPSAASSGSVERLPPLRAMEGPPPPPPPTQQHIGPGQGHEKDPRTGQWRLVPPRQVESGWATAPRNVGDKQNQPHGW</sequence>
<dbReference type="Proteomes" id="UP000811619">
    <property type="component" value="Unassembled WGS sequence"/>
</dbReference>
<gene>
    <name evidence="3" type="ORF">E4U42_004400</name>
</gene>
<protein>
    <recommendedName>
        <fullName evidence="2">BZIP domain-containing protein</fullName>
    </recommendedName>
</protein>
<feature type="compositionally biased region" description="Basic and acidic residues" evidence="1">
    <location>
        <begin position="147"/>
        <end position="156"/>
    </location>
</feature>
<dbReference type="OrthoDB" id="2247093at2759"/>